<evidence type="ECO:0000259" key="3">
    <source>
        <dbReference type="Pfam" id="PF07883"/>
    </source>
</evidence>
<feature type="chain" id="PRO_5046219671" description="Cupin type-2 domain-containing protein" evidence="2">
    <location>
        <begin position="28"/>
        <end position="160"/>
    </location>
</feature>
<dbReference type="InterPro" id="IPR014710">
    <property type="entry name" value="RmlC-like_jellyroll"/>
</dbReference>
<comment type="caution">
    <text evidence="4">The sequence shown here is derived from an EMBL/GenBank/DDBJ whole genome shotgun (WGS) entry which is preliminary data.</text>
</comment>
<feature type="domain" description="Cupin type-2" evidence="3">
    <location>
        <begin position="69"/>
        <end position="137"/>
    </location>
</feature>
<dbReference type="Proteomes" id="UP000619761">
    <property type="component" value="Unassembled WGS sequence"/>
</dbReference>
<gene>
    <name evidence="4" type="ORF">GCM10011613_37100</name>
</gene>
<proteinExistence type="predicted"/>
<reference evidence="5" key="1">
    <citation type="journal article" date="2019" name="Int. J. Syst. Evol. Microbiol.">
        <title>The Global Catalogue of Microorganisms (GCM) 10K type strain sequencing project: providing services to taxonomists for standard genome sequencing and annotation.</title>
        <authorList>
            <consortium name="The Broad Institute Genomics Platform"/>
            <consortium name="The Broad Institute Genome Sequencing Center for Infectious Disease"/>
            <person name="Wu L."/>
            <person name="Ma J."/>
        </authorList>
    </citation>
    <scope>NUCLEOTIDE SEQUENCE [LARGE SCALE GENOMIC DNA]</scope>
    <source>
        <strain evidence="5">KCTC 32239</strain>
    </source>
</reference>
<dbReference type="Pfam" id="PF07883">
    <property type="entry name" value="Cupin_2"/>
    <property type="match status" value="1"/>
</dbReference>
<keyword evidence="5" id="KW-1185">Reference proteome</keyword>
<dbReference type="SUPFAM" id="SSF51182">
    <property type="entry name" value="RmlC-like cupins"/>
    <property type="match status" value="1"/>
</dbReference>
<keyword evidence="1" id="KW-0479">Metal-binding</keyword>
<dbReference type="EMBL" id="BMYZ01000005">
    <property type="protein sequence ID" value="GGY88627.1"/>
    <property type="molecule type" value="Genomic_DNA"/>
</dbReference>
<feature type="signal peptide" evidence="2">
    <location>
        <begin position="1"/>
        <end position="27"/>
    </location>
</feature>
<evidence type="ECO:0000313" key="5">
    <source>
        <dbReference type="Proteomes" id="UP000619761"/>
    </source>
</evidence>
<dbReference type="CDD" id="cd02209">
    <property type="entry name" value="cupin_XRE_C"/>
    <property type="match status" value="1"/>
</dbReference>
<sequence length="160" mass="17504">MISRRDISVAFISVCLTCISFSFASSAVPLISASVYDWNNMDVKKTDVGEYRQVIKGPTATLDELELHVTTLLPGQNSHAPHRHVNEELVIIREGTVEVLSNGERKKLGPGSVVFNSTNSLHALRNIGTVPAVYHVVNWQSTETKLLAKQQSSSSTGDNK</sequence>
<dbReference type="InterPro" id="IPR051610">
    <property type="entry name" value="GPI/OXD"/>
</dbReference>
<evidence type="ECO:0000256" key="2">
    <source>
        <dbReference type="SAM" id="SignalP"/>
    </source>
</evidence>
<protein>
    <recommendedName>
        <fullName evidence="3">Cupin type-2 domain-containing protein</fullName>
    </recommendedName>
</protein>
<dbReference type="PANTHER" id="PTHR35848">
    <property type="entry name" value="OXALATE-BINDING PROTEIN"/>
    <property type="match status" value="1"/>
</dbReference>
<dbReference type="Gene3D" id="2.60.120.10">
    <property type="entry name" value="Jelly Rolls"/>
    <property type="match status" value="1"/>
</dbReference>
<organism evidence="4 5">
    <name type="scientific">Cellvibrio zantedeschiae</name>
    <dbReference type="NCBI Taxonomy" id="1237077"/>
    <lineage>
        <taxon>Bacteria</taxon>
        <taxon>Pseudomonadati</taxon>
        <taxon>Pseudomonadota</taxon>
        <taxon>Gammaproteobacteria</taxon>
        <taxon>Cellvibrionales</taxon>
        <taxon>Cellvibrionaceae</taxon>
        <taxon>Cellvibrio</taxon>
    </lineage>
</organism>
<dbReference type="InterPro" id="IPR011051">
    <property type="entry name" value="RmlC_Cupin_sf"/>
</dbReference>
<evidence type="ECO:0000313" key="4">
    <source>
        <dbReference type="EMBL" id="GGY88627.1"/>
    </source>
</evidence>
<evidence type="ECO:0000256" key="1">
    <source>
        <dbReference type="ARBA" id="ARBA00022723"/>
    </source>
</evidence>
<accession>A0ABQ3BDN4</accession>
<keyword evidence="2" id="KW-0732">Signal</keyword>
<dbReference type="InterPro" id="IPR013096">
    <property type="entry name" value="Cupin_2"/>
</dbReference>
<name>A0ABQ3BDN4_9GAMM</name>
<dbReference type="RefSeq" id="WP_189421416.1">
    <property type="nucleotide sequence ID" value="NZ_BMYZ01000005.1"/>
</dbReference>